<evidence type="ECO:0000256" key="9">
    <source>
        <dbReference type="ARBA" id="ARBA00023006"/>
    </source>
</evidence>
<evidence type="ECO:0000256" key="2">
    <source>
        <dbReference type="ARBA" id="ARBA00010958"/>
    </source>
</evidence>
<keyword evidence="5 11" id="KW-0645">Protease</keyword>
<gene>
    <name evidence="14" type="ORF">LSH36_16g05039</name>
</gene>
<keyword evidence="8 11" id="KW-0653">Protein transport</keyword>
<evidence type="ECO:0000313" key="14">
    <source>
        <dbReference type="EMBL" id="KAK2168511.1"/>
    </source>
</evidence>
<reference evidence="14" key="1">
    <citation type="journal article" date="2023" name="Mol. Biol. Evol.">
        <title>Third-Generation Sequencing Reveals the Adaptive Role of the Epigenome in Three Deep-Sea Polychaetes.</title>
        <authorList>
            <person name="Perez M."/>
            <person name="Aroh O."/>
            <person name="Sun Y."/>
            <person name="Lan Y."/>
            <person name="Juniper S.K."/>
            <person name="Young C.R."/>
            <person name="Angers B."/>
            <person name="Qian P.Y."/>
        </authorList>
    </citation>
    <scope>NUCLEOTIDE SEQUENCE</scope>
    <source>
        <strain evidence="14">P08H-3</strain>
    </source>
</reference>
<comment type="function">
    <text evidence="11">Cysteine protease that plays a key role in autophagy by mediating both proteolytic activation and delipidation of ATG8 family proteins.</text>
</comment>
<dbReference type="GO" id="GO:0015031">
    <property type="term" value="P:protein transport"/>
    <property type="evidence" value="ECO:0007669"/>
    <property type="project" value="UniProtKB-KW"/>
</dbReference>
<dbReference type="GO" id="GO:0000423">
    <property type="term" value="P:mitophagy"/>
    <property type="evidence" value="ECO:0007669"/>
    <property type="project" value="TreeGrafter"/>
</dbReference>
<keyword evidence="7" id="KW-0788">Thiol protease</keyword>
<dbReference type="Pfam" id="PF03416">
    <property type="entry name" value="Peptidase_C54"/>
    <property type="match status" value="1"/>
</dbReference>
<keyword evidence="15" id="KW-1185">Reference proteome</keyword>
<dbReference type="AlphaFoldDB" id="A0AAD9KBW9"/>
<dbReference type="GO" id="GO:0005737">
    <property type="term" value="C:cytoplasm"/>
    <property type="evidence" value="ECO:0007669"/>
    <property type="project" value="UniProtKB-SubCell"/>
</dbReference>
<dbReference type="EMBL" id="JAODUP010000016">
    <property type="protein sequence ID" value="KAK2168511.1"/>
    <property type="molecule type" value="Genomic_DNA"/>
</dbReference>
<dbReference type="GO" id="GO:0019786">
    <property type="term" value="F:protein-phosphatidylethanolamide deconjugating activity"/>
    <property type="evidence" value="ECO:0007669"/>
    <property type="project" value="InterPro"/>
</dbReference>
<evidence type="ECO:0000313" key="15">
    <source>
        <dbReference type="Proteomes" id="UP001208570"/>
    </source>
</evidence>
<evidence type="ECO:0000256" key="8">
    <source>
        <dbReference type="ARBA" id="ARBA00022927"/>
    </source>
</evidence>
<evidence type="ECO:0000256" key="3">
    <source>
        <dbReference type="ARBA" id="ARBA00022448"/>
    </source>
</evidence>
<evidence type="ECO:0000256" key="4">
    <source>
        <dbReference type="ARBA" id="ARBA00022490"/>
    </source>
</evidence>
<evidence type="ECO:0000256" key="7">
    <source>
        <dbReference type="ARBA" id="ARBA00022807"/>
    </source>
</evidence>
<dbReference type="GO" id="GO:0004197">
    <property type="term" value="F:cysteine-type endopeptidase activity"/>
    <property type="evidence" value="ECO:0007669"/>
    <property type="project" value="TreeGrafter"/>
</dbReference>
<keyword evidence="9 11" id="KW-0072">Autophagy</keyword>
<comment type="caution">
    <text evidence="14">The sequence shown here is derived from an EMBL/GenBank/DDBJ whole genome shotgun (WGS) entry which is preliminary data.</text>
</comment>
<name>A0AAD9KBW9_9ANNE</name>
<keyword evidence="4 11" id="KW-0963">Cytoplasm</keyword>
<accession>A0AAD9KBW9</accession>
<dbReference type="GO" id="GO:0000045">
    <property type="term" value="P:autophagosome assembly"/>
    <property type="evidence" value="ECO:0007669"/>
    <property type="project" value="TreeGrafter"/>
</dbReference>
<keyword evidence="6 11" id="KW-0378">Hydrolase</keyword>
<feature type="compositionally biased region" description="Polar residues" evidence="12">
    <location>
        <begin position="87"/>
        <end position="102"/>
    </location>
</feature>
<dbReference type="InterPro" id="IPR038765">
    <property type="entry name" value="Papain-like_cys_pep_sf"/>
</dbReference>
<evidence type="ECO:0000256" key="10">
    <source>
        <dbReference type="ARBA" id="ARBA00029362"/>
    </source>
</evidence>
<dbReference type="InterPro" id="IPR005078">
    <property type="entry name" value="Peptidase_C54"/>
</dbReference>
<evidence type="ECO:0000256" key="1">
    <source>
        <dbReference type="ARBA" id="ARBA00004496"/>
    </source>
</evidence>
<organism evidence="14 15">
    <name type="scientific">Paralvinella palmiformis</name>
    <dbReference type="NCBI Taxonomy" id="53620"/>
    <lineage>
        <taxon>Eukaryota</taxon>
        <taxon>Metazoa</taxon>
        <taxon>Spiralia</taxon>
        <taxon>Lophotrochozoa</taxon>
        <taxon>Annelida</taxon>
        <taxon>Polychaeta</taxon>
        <taxon>Sedentaria</taxon>
        <taxon>Canalipalpata</taxon>
        <taxon>Terebellida</taxon>
        <taxon>Terebelliformia</taxon>
        <taxon>Alvinellidae</taxon>
        <taxon>Paralvinella</taxon>
    </lineage>
</organism>
<dbReference type="EC" id="3.4.22.-" evidence="11"/>
<dbReference type="GO" id="GO:0035973">
    <property type="term" value="P:aggrephagy"/>
    <property type="evidence" value="ECO:0007669"/>
    <property type="project" value="TreeGrafter"/>
</dbReference>
<dbReference type="GO" id="GO:0034727">
    <property type="term" value="P:piecemeal microautophagy of the nucleus"/>
    <property type="evidence" value="ECO:0007669"/>
    <property type="project" value="TreeGrafter"/>
</dbReference>
<feature type="region of interest" description="Disordered" evidence="12">
    <location>
        <begin position="68"/>
        <end position="102"/>
    </location>
</feature>
<dbReference type="PANTHER" id="PTHR22624:SF52">
    <property type="entry name" value="CYSTEINE PROTEASE"/>
    <property type="match status" value="1"/>
</dbReference>
<dbReference type="SUPFAM" id="SSF54001">
    <property type="entry name" value="Cysteine proteinases"/>
    <property type="match status" value="1"/>
</dbReference>
<evidence type="ECO:0000256" key="11">
    <source>
        <dbReference type="RuleBase" id="RU363115"/>
    </source>
</evidence>
<dbReference type="PANTHER" id="PTHR22624">
    <property type="entry name" value="CYSTEINE PROTEASE ATG4"/>
    <property type="match status" value="1"/>
</dbReference>
<protein>
    <recommendedName>
        <fullName evidence="11">Cysteine protease</fullName>
        <ecNumber evidence="11">3.4.22.-</ecNumber>
    </recommendedName>
</protein>
<feature type="domain" description="Peptidase C54 catalytic" evidence="13">
    <location>
        <begin position="169"/>
        <end position="466"/>
    </location>
</feature>
<comment type="similarity">
    <text evidence="2 11">Belongs to the peptidase C54 family.</text>
</comment>
<evidence type="ECO:0000256" key="5">
    <source>
        <dbReference type="ARBA" id="ARBA00022670"/>
    </source>
</evidence>
<dbReference type="InterPro" id="IPR046792">
    <property type="entry name" value="Peptidase_C54_cat"/>
</dbReference>
<proteinExistence type="inferred from homology"/>
<comment type="catalytic activity">
    <reaction evidence="10">
        <text>[protein]-C-terminal L-amino acid-glycyl-phosphatidylethanolamide + H2O = [protein]-C-terminal L-amino acid-glycine + a 1,2-diacyl-sn-glycero-3-phosphoethanolamine</text>
        <dbReference type="Rhea" id="RHEA:67548"/>
        <dbReference type="Rhea" id="RHEA-COMP:17323"/>
        <dbReference type="Rhea" id="RHEA-COMP:17324"/>
        <dbReference type="ChEBI" id="CHEBI:15377"/>
        <dbReference type="ChEBI" id="CHEBI:64612"/>
        <dbReference type="ChEBI" id="CHEBI:172940"/>
        <dbReference type="ChEBI" id="CHEBI:172941"/>
    </reaction>
    <physiologicalReaction direction="left-to-right" evidence="10">
        <dbReference type="Rhea" id="RHEA:67549"/>
    </physiologicalReaction>
</comment>
<comment type="subcellular location">
    <subcellularLocation>
        <location evidence="1 11">Cytoplasm</location>
    </subcellularLocation>
</comment>
<evidence type="ECO:0000259" key="13">
    <source>
        <dbReference type="Pfam" id="PF03416"/>
    </source>
</evidence>
<keyword evidence="3" id="KW-0813">Transport</keyword>
<dbReference type="GO" id="GO:0016485">
    <property type="term" value="P:protein processing"/>
    <property type="evidence" value="ECO:0007669"/>
    <property type="project" value="TreeGrafter"/>
</dbReference>
<dbReference type="Proteomes" id="UP001208570">
    <property type="component" value="Unassembled WGS sequence"/>
</dbReference>
<evidence type="ECO:0000256" key="6">
    <source>
        <dbReference type="ARBA" id="ARBA00022801"/>
    </source>
</evidence>
<evidence type="ECO:0000256" key="12">
    <source>
        <dbReference type="SAM" id="MobiDB-lite"/>
    </source>
</evidence>
<sequence>MERRSSGSDLSLTDYHHNRDNVSVDWLRVDVNGDGEIEALSPADIPTEDCDRMVRSLDLGHESIESEGGNYSFPYNRRSRTLEDSPSRSGSAILSNSQSGRSSDSERIKYKLMSVWNNMKFELKPKSTFKRDSPIWHLGICYHYARSVDSDERIGAVAVSSKQVSSSIENFKKDFISRIWFTYRKDFPQLYGSQLTSDVSWGCMLRTGQMLLAQGLVLHFLGRDWRWHSNQRKYDAVFHRQIIKFFGDLPSEDCPFSIHRLVQIGAESGKIPGDWYGPASVAYVLREAVEQTPTYNTLLHQLCLYVAQDCTIYKQDVIDLCTKSLQSRHGSTPSASSSSGQLTPGAASMNDLWKPVIILVPVRLGGEILNPIYIPCVRSILAHENCIGVIGGRPRHSLYFVGWQEERLIYLDPHLCQETVDVLERNFPLQTYHCMSPRKMAFTKMDPSCTLGFYCKSRADFFRFAQDAEQMAAPPKEKGSYPMFVIQEGRSVDLMANQHVAVTEDRYLRVRKLNKKGQPKGKIKEIDDFVFL</sequence>